<evidence type="ECO:0000256" key="7">
    <source>
        <dbReference type="ARBA" id="ARBA00022840"/>
    </source>
</evidence>
<keyword evidence="3 10" id="KW-0554">One-carbon metabolism</keyword>
<comment type="caution">
    <text evidence="16">The sequence shown here is derived from an EMBL/GenBank/DDBJ whole genome shotgun (WGS) entry which is preliminary data.</text>
</comment>
<evidence type="ECO:0000256" key="4">
    <source>
        <dbReference type="ARBA" id="ARBA00022679"/>
    </source>
</evidence>
<keyword evidence="7 10" id="KW-0067">ATP-binding</keyword>
<dbReference type="Gene3D" id="3.30.300.10">
    <property type="match status" value="3"/>
</dbReference>
<evidence type="ECO:0000256" key="9">
    <source>
        <dbReference type="ARBA" id="ARBA00022958"/>
    </source>
</evidence>
<comment type="cofactor">
    <cofactor evidence="10">
        <name>Mg(2+)</name>
        <dbReference type="ChEBI" id="CHEBI:18420"/>
    </cofactor>
    <text evidence="10">Binds 2 divalent ions per subunit.</text>
</comment>
<dbReference type="Proteomes" id="UP000824035">
    <property type="component" value="Unassembled WGS sequence"/>
</dbReference>
<feature type="binding site" description="in other chain" evidence="10">
    <location>
        <position position="270"/>
    </location>
    <ligand>
        <name>L-methionine</name>
        <dbReference type="ChEBI" id="CHEBI:57844"/>
        <note>ligand shared between two neighboring subunits</note>
    </ligand>
</feature>
<name>A0A9D2IY83_9FIRM</name>
<evidence type="ECO:0000256" key="6">
    <source>
        <dbReference type="ARBA" id="ARBA00022741"/>
    </source>
</evidence>
<keyword evidence="5 10" id="KW-0479">Metal-binding</keyword>
<feature type="binding site" evidence="10">
    <location>
        <position position="16"/>
    </location>
    <ligand>
        <name>Mg(2+)</name>
        <dbReference type="ChEBI" id="CHEBI:18420"/>
    </ligand>
</feature>
<dbReference type="InterPro" id="IPR002133">
    <property type="entry name" value="S-AdoMet_synthetase"/>
</dbReference>
<evidence type="ECO:0000256" key="5">
    <source>
        <dbReference type="ARBA" id="ARBA00022723"/>
    </source>
</evidence>
<comment type="catalytic activity">
    <reaction evidence="10">
        <text>L-methionine + ATP + H2O = S-adenosyl-L-methionine + phosphate + diphosphate</text>
        <dbReference type="Rhea" id="RHEA:21080"/>
        <dbReference type="ChEBI" id="CHEBI:15377"/>
        <dbReference type="ChEBI" id="CHEBI:30616"/>
        <dbReference type="ChEBI" id="CHEBI:33019"/>
        <dbReference type="ChEBI" id="CHEBI:43474"/>
        <dbReference type="ChEBI" id="CHEBI:57844"/>
        <dbReference type="ChEBI" id="CHEBI:59789"/>
        <dbReference type="EC" id="2.5.1.6"/>
    </reaction>
</comment>
<evidence type="ECO:0000256" key="1">
    <source>
        <dbReference type="ARBA" id="ARBA00005224"/>
    </source>
</evidence>
<feature type="binding site" evidence="10">
    <location>
        <position position="239"/>
    </location>
    <ligand>
        <name>ATP</name>
        <dbReference type="ChEBI" id="CHEBI:30616"/>
        <note>ligand shared between two neighboring subunits</note>
    </ligand>
</feature>
<feature type="domain" description="S-adenosylmethionine synthetase central" evidence="14">
    <location>
        <begin position="114"/>
        <end position="231"/>
    </location>
</feature>
<feature type="region of interest" description="Flexible loop" evidence="10">
    <location>
        <begin position="91"/>
        <end position="101"/>
    </location>
</feature>
<dbReference type="InterPro" id="IPR022629">
    <property type="entry name" value="S-AdoMet_synt_central"/>
</dbReference>
<keyword evidence="6 10" id="KW-0547">Nucleotide-binding</keyword>
<feature type="binding site" description="in other chain" evidence="10">
    <location>
        <position position="14"/>
    </location>
    <ligand>
        <name>ATP</name>
        <dbReference type="ChEBI" id="CHEBI:30616"/>
        <note>ligand shared between two neighboring subunits</note>
    </ligand>
</feature>
<comment type="similarity">
    <text evidence="2 10 12">Belongs to the AdoMet synthase family.</text>
</comment>
<dbReference type="GO" id="GO:0004478">
    <property type="term" value="F:methionine adenosyltransferase activity"/>
    <property type="evidence" value="ECO:0007669"/>
    <property type="project" value="UniProtKB-UniRule"/>
</dbReference>
<dbReference type="PROSITE" id="PS00376">
    <property type="entry name" value="ADOMET_SYNTHASE_1"/>
    <property type="match status" value="1"/>
</dbReference>
<dbReference type="HAMAP" id="MF_00086">
    <property type="entry name" value="S_AdoMet_synth1"/>
    <property type="match status" value="1"/>
</dbReference>
<dbReference type="InterPro" id="IPR022631">
    <property type="entry name" value="ADOMET_SYNTHASE_CS"/>
</dbReference>
<evidence type="ECO:0000259" key="13">
    <source>
        <dbReference type="Pfam" id="PF00438"/>
    </source>
</evidence>
<feature type="domain" description="S-adenosylmethionine synthetase N-terminal" evidence="13">
    <location>
        <begin position="3"/>
        <end position="83"/>
    </location>
</feature>
<dbReference type="NCBIfam" id="TIGR01034">
    <property type="entry name" value="metK"/>
    <property type="match status" value="1"/>
</dbReference>
<dbReference type="GO" id="GO:0006556">
    <property type="term" value="P:S-adenosylmethionine biosynthetic process"/>
    <property type="evidence" value="ECO:0007669"/>
    <property type="project" value="UniProtKB-UniRule"/>
</dbReference>
<dbReference type="PROSITE" id="PS00377">
    <property type="entry name" value="ADOMET_SYNTHASE_2"/>
    <property type="match status" value="1"/>
</dbReference>
<comment type="function">
    <text evidence="10">Catalyzes the formation of S-adenosylmethionine (AdoMet) from methionine and ATP. The overall synthetic reaction is composed of two sequential steps, AdoMet formation and the subsequent tripolyphosphate hydrolysis which occurs prior to release of AdoMet from the enzyme.</text>
</comment>
<gene>
    <name evidence="10 16" type="primary">metK</name>
    <name evidence="16" type="ORF">H9813_02375</name>
</gene>
<dbReference type="GO" id="GO:0005524">
    <property type="term" value="F:ATP binding"/>
    <property type="evidence" value="ECO:0007669"/>
    <property type="project" value="UniProtKB-UniRule"/>
</dbReference>
<reference evidence="16" key="1">
    <citation type="journal article" date="2021" name="PeerJ">
        <title>Extensive microbial diversity within the chicken gut microbiome revealed by metagenomics and culture.</title>
        <authorList>
            <person name="Gilroy R."/>
            <person name="Ravi A."/>
            <person name="Getino M."/>
            <person name="Pursley I."/>
            <person name="Horton D.L."/>
            <person name="Alikhan N.F."/>
            <person name="Baker D."/>
            <person name="Gharbi K."/>
            <person name="Hall N."/>
            <person name="Watson M."/>
            <person name="Adriaenssens E.M."/>
            <person name="Foster-Nyarko E."/>
            <person name="Jarju S."/>
            <person name="Secka A."/>
            <person name="Antonio M."/>
            <person name="Oren A."/>
            <person name="Chaudhuri R.R."/>
            <person name="La Ragione R."/>
            <person name="Hildebrand F."/>
            <person name="Pallen M.J."/>
        </authorList>
    </citation>
    <scope>NUCLEOTIDE SEQUENCE</scope>
    <source>
        <strain evidence="16">ChiGjej4B4-18154</strain>
    </source>
</reference>
<keyword evidence="9 10" id="KW-0630">Potassium</keyword>
<evidence type="ECO:0000313" key="16">
    <source>
        <dbReference type="EMBL" id="HIZ30065.1"/>
    </source>
</evidence>
<protein>
    <recommendedName>
        <fullName evidence="10">S-adenosylmethionine synthase</fullName>
        <shortName evidence="10">AdoMet synthase</shortName>
        <ecNumber evidence="10">2.5.1.6</ecNumber>
    </recommendedName>
    <alternativeName>
        <fullName evidence="10">MAT</fullName>
    </alternativeName>
    <alternativeName>
        <fullName evidence="10">Methionine adenosyltransferase</fullName>
    </alternativeName>
</protein>
<dbReference type="SUPFAM" id="SSF55973">
    <property type="entry name" value="S-adenosylmethionine synthetase"/>
    <property type="match status" value="3"/>
</dbReference>
<evidence type="ECO:0000256" key="10">
    <source>
        <dbReference type="HAMAP-Rule" id="MF_00086"/>
    </source>
</evidence>
<evidence type="ECO:0000256" key="2">
    <source>
        <dbReference type="ARBA" id="ARBA00009685"/>
    </source>
</evidence>
<dbReference type="InterPro" id="IPR022630">
    <property type="entry name" value="S-AdoMet_synt_C"/>
</dbReference>
<evidence type="ECO:0000256" key="11">
    <source>
        <dbReference type="RuleBase" id="RU000542"/>
    </source>
</evidence>
<evidence type="ECO:0000259" key="14">
    <source>
        <dbReference type="Pfam" id="PF02772"/>
    </source>
</evidence>
<dbReference type="InterPro" id="IPR022628">
    <property type="entry name" value="S-AdoMet_synt_N"/>
</dbReference>
<dbReference type="Pfam" id="PF02773">
    <property type="entry name" value="S-AdoMet_synt_C"/>
    <property type="match status" value="1"/>
</dbReference>
<feature type="binding site" description="in other chain" evidence="10">
    <location>
        <position position="91"/>
    </location>
    <ligand>
        <name>L-methionine</name>
        <dbReference type="ChEBI" id="CHEBI:57844"/>
        <note>ligand shared between two neighboring subunits</note>
    </ligand>
</feature>
<feature type="binding site" description="in other chain" evidence="10">
    <location>
        <begin position="245"/>
        <end position="246"/>
    </location>
    <ligand>
        <name>ATP</name>
        <dbReference type="ChEBI" id="CHEBI:30616"/>
        <note>ligand shared between two neighboring subunits</note>
    </ligand>
</feature>
<dbReference type="Pfam" id="PF00438">
    <property type="entry name" value="S-AdoMet_synt_N"/>
    <property type="match status" value="1"/>
</dbReference>
<dbReference type="AlphaFoldDB" id="A0A9D2IY83"/>
<keyword evidence="8 10" id="KW-0460">Magnesium</keyword>
<feature type="binding site" evidence="10">
    <location>
        <position position="239"/>
    </location>
    <ligand>
        <name>L-methionine</name>
        <dbReference type="ChEBI" id="CHEBI:57844"/>
        <note>ligand shared between two neighboring subunits</note>
    </ligand>
</feature>
<evidence type="ECO:0000256" key="12">
    <source>
        <dbReference type="RuleBase" id="RU004462"/>
    </source>
</evidence>
<keyword evidence="4 10" id="KW-0808">Transferase</keyword>
<comment type="subunit">
    <text evidence="10">Homotetramer; dimer of dimers.</text>
</comment>
<feature type="binding site" description="in other chain" evidence="10">
    <location>
        <begin position="163"/>
        <end position="165"/>
    </location>
    <ligand>
        <name>ATP</name>
        <dbReference type="ChEBI" id="CHEBI:30616"/>
        <note>ligand shared between two neighboring subunits</note>
    </ligand>
</feature>
<dbReference type="Pfam" id="PF02772">
    <property type="entry name" value="S-AdoMet_synt_M"/>
    <property type="match status" value="1"/>
</dbReference>
<proteinExistence type="inferred from homology"/>
<comment type="cofactor">
    <cofactor evidence="10">
        <name>K(+)</name>
        <dbReference type="ChEBI" id="CHEBI:29103"/>
    </cofactor>
    <text evidence="10">Binds 1 potassium ion per subunit.</text>
</comment>
<dbReference type="InterPro" id="IPR022636">
    <property type="entry name" value="S-AdoMet_synthetase_sfam"/>
</dbReference>
<evidence type="ECO:0000313" key="17">
    <source>
        <dbReference type="Proteomes" id="UP000824035"/>
    </source>
</evidence>
<evidence type="ECO:0000259" key="15">
    <source>
        <dbReference type="Pfam" id="PF02773"/>
    </source>
</evidence>
<feature type="binding site" evidence="10">
    <location>
        <position position="262"/>
    </location>
    <ligand>
        <name>ATP</name>
        <dbReference type="ChEBI" id="CHEBI:30616"/>
        <note>ligand shared between two neighboring subunits</note>
    </ligand>
</feature>
<keyword evidence="10" id="KW-0963">Cytoplasm</keyword>
<accession>A0A9D2IY83</accession>
<dbReference type="EMBL" id="DXBV01000021">
    <property type="protein sequence ID" value="HIZ30065.1"/>
    <property type="molecule type" value="Genomic_DNA"/>
</dbReference>
<evidence type="ECO:0000256" key="3">
    <source>
        <dbReference type="ARBA" id="ARBA00022563"/>
    </source>
</evidence>
<comment type="subcellular location">
    <subcellularLocation>
        <location evidence="10 11">Cytoplasm</location>
    </subcellularLocation>
</comment>
<dbReference type="GO" id="GO:0005737">
    <property type="term" value="C:cytoplasm"/>
    <property type="evidence" value="ECO:0007669"/>
    <property type="project" value="UniProtKB-SubCell"/>
</dbReference>
<sequence length="383" mass="41362">MERFYTAESVTEGHPDKLCDQIADRVLDDCLTHDPLSRVACEVLATRNHIIVAGEITSHHVPRIPAIIESLMHETGYSTRGLTIDLLLHRQSPDIAAGVDNPLEEREVIGTGELGAGDQGVMVGFACDETPEMLPLPVVLANRLALTLSSVRKAGLIHGLRPDGKTQVTVEYDENGKPLRLDTVVVSAQHSPAMEQDELLWQLTDKALTPALHDFPPDEDTKILVNPSGRFVFGGPEADTGLTGRKLMVDTYGVFAPHGGGAFSGKDPTKVDRSGAYMARYIAKNIVAAGLASRCKVALAYAIGKAEPVMVSVDTFGTGTLCADDCLEDAVKLVFGLTPAAIIRQLDLLKPIYARTATYGHFGRPGFAWERTDKAKELRDAVE</sequence>
<dbReference type="PIRSF" id="PIRSF000497">
    <property type="entry name" value="MAT"/>
    <property type="match status" value="1"/>
</dbReference>
<feature type="binding site" evidence="10">
    <location>
        <position position="266"/>
    </location>
    <ligand>
        <name>ATP</name>
        <dbReference type="ChEBI" id="CHEBI:30616"/>
        <note>ligand shared between two neighboring subunits</note>
    </ligand>
</feature>
<dbReference type="PANTHER" id="PTHR11964">
    <property type="entry name" value="S-ADENOSYLMETHIONINE SYNTHETASE"/>
    <property type="match status" value="1"/>
</dbReference>
<comment type="pathway">
    <text evidence="1 10">Amino-acid biosynthesis; S-adenosyl-L-methionine biosynthesis; S-adenosyl-L-methionine from L-methionine: step 1/1.</text>
</comment>
<dbReference type="CDD" id="cd18079">
    <property type="entry name" value="S-AdoMet_synt"/>
    <property type="match status" value="1"/>
</dbReference>
<feature type="binding site" evidence="10">
    <location>
        <position position="42"/>
    </location>
    <ligand>
        <name>K(+)</name>
        <dbReference type="ChEBI" id="CHEBI:29103"/>
    </ligand>
</feature>
<reference evidence="16" key="2">
    <citation type="submission" date="2021-04" db="EMBL/GenBank/DDBJ databases">
        <authorList>
            <person name="Gilroy R."/>
        </authorList>
    </citation>
    <scope>NUCLEOTIDE SEQUENCE</scope>
    <source>
        <strain evidence="16">ChiGjej4B4-18154</strain>
    </source>
</reference>
<feature type="domain" description="S-adenosylmethionine synthetase C-terminal" evidence="15">
    <location>
        <begin position="234"/>
        <end position="371"/>
    </location>
</feature>
<dbReference type="FunFam" id="3.30.300.10:FF:000003">
    <property type="entry name" value="S-adenosylmethionine synthase"/>
    <property type="match status" value="1"/>
</dbReference>
<dbReference type="GO" id="GO:0006730">
    <property type="term" value="P:one-carbon metabolic process"/>
    <property type="evidence" value="ECO:0007669"/>
    <property type="project" value="UniProtKB-KW"/>
</dbReference>
<feature type="binding site" description="in other chain" evidence="10">
    <location>
        <position position="55"/>
    </location>
    <ligand>
        <name>L-methionine</name>
        <dbReference type="ChEBI" id="CHEBI:57844"/>
        <note>ligand shared between two neighboring subunits</note>
    </ligand>
</feature>
<dbReference type="GO" id="GO:0000287">
    <property type="term" value="F:magnesium ion binding"/>
    <property type="evidence" value="ECO:0007669"/>
    <property type="project" value="UniProtKB-UniRule"/>
</dbReference>
<dbReference type="EC" id="2.5.1.6" evidence="10"/>
<evidence type="ECO:0000256" key="8">
    <source>
        <dbReference type="ARBA" id="ARBA00022842"/>
    </source>
</evidence>
<organism evidence="16 17">
    <name type="scientific">Candidatus Allofournierella merdipullorum</name>
    <dbReference type="NCBI Taxonomy" id="2838595"/>
    <lineage>
        <taxon>Bacteria</taxon>
        <taxon>Bacillati</taxon>
        <taxon>Bacillota</taxon>
        <taxon>Clostridia</taxon>
        <taxon>Eubacteriales</taxon>
        <taxon>Oscillospiraceae</taxon>
        <taxon>Allofournierella</taxon>
    </lineage>
</organism>
<feature type="binding site" description="in other chain" evidence="10">
    <location>
        <begin position="230"/>
        <end position="231"/>
    </location>
    <ligand>
        <name>ATP</name>
        <dbReference type="ChEBI" id="CHEBI:30616"/>
        <note>ligand shared between two neighboring subunits</note>
    </ligand>
</feature>